<name>A0ABD3ANP1_9GENT</name>
<keyword evidence="1" id="KW-0067">ATP-binding</keyword>
<gene>
    <name evidence="3" type="ORF">ACH5RR_006329</name>
</gene>
<dbReference type="Gene3D" id="3.40.50.300">
    <property type="entry name" value="P-loop containing nucleotide triphosphate hydrolases"/>
    <property type="match status" value="1"/>
</dbReference>
<comment type="similarity">
    <text evidence="1">Belongs to the helicase family.</text>
</comment>
<evidence type="ECO:0000256" key="1">
    <source>
        <dbReference type="RuleBase" id="RU363044"/>
    </source>
</evidence>
<evidence type="ECO:0000313" key="4">
    <source>
        <dbReference type="Proteomes" id="UP001630127"/>
    </source>
</evidence>
<reference evidence="3 4" key="1">
    <citation type="submission" date="2024-11" db="EMBL/GenBank/DDBJ databases">
        <title>A near-complete genome assembly of Cinchona calisaya.</title>
        <authorList>
            <person name="Lian D.C."/>
            <person name="Zhao X.W."/>
            <person name="Wei L."/>
        </authorList>
    </citation>
    <scope>NUCLEOTIDE SEQUENCE [LARGE SCALE GENOMIC DNA]</scope>
    <source>
        <tissue evidence="3">Nenye</tissue>
    </source>
</reference>
<keyword evidence="1" id="KW-0378">Hydrolase</keyword>
<keyword evidence="1" id="KW-0234">DNA repair</keyword>
<dbReference type="GO" id="GO:0006310">
    <property type="term" value="P:DNA recombination"/>
    <property type="evidence" value="ECO:0007669"/>
    <property type="project" value="UniProtKB-KW"/>
</dbReference>
<dbReference type="SUPFAM" id="SSF52540">
    <property type="entry name" value="P-loop containing nucleoside triphosphate hydrolases"/>
    <property type="match status" value="1"/>
</dbReference>
<comment type="cofactor">
    <cofactor evidence="1">
        <name>Mg(2+)</name>
        <dbReference type="ChEBI" id="CHEBI:18420"/>
    </cofactor>
</comment>
<dbReference type="EMBL" id="JBJUIK010000003">
    <property type="protein sequence ID" value="KAL3532808.1"/>
    <property type="molecule type" value="Genomic_DNA"/>
</dbReference>
<dbReference type="Pfam" id="PF05970">
    <property type="entry name" value="PIF1"/>
    <property type="match status" value="1"/>
</dbReference>
<keyword evidence="1" id="KW-0347">Helicase</keyword>
<dbReference type="PANTHER" id="PTHR10492">
    <property type="match status" value="1"/>
</dbReference>
<keyword evidence="1" id="KW-0227">DNA damage</keyword>
<protein>
    <recommendedName>
        <fullName evidence="1">ATP-dependent DNA helicase</fullName>
        <ecNumber evidence="1">5.6.2.3</ecNumber>
    </recommendedName>
</protein>
<keyword evidence="1" id="KW-0233">DNA recombination</keyword>
<dbReference type="GO" id="GO:0006281">
    <property type="term" value="P:DNA repair"/>
    <property type="evidence" value="ECO:0007669"/>
    <property type="project" value="UniProtKB-KW"/>
</dbReference>
<comment type="caution">
    <text evidence="3">The sequence shown here is derived from an EMBL/GenBank/DDBJ whole genome shotgun (WGS) entry which is preliminary data.</text>
</comment>
<dbReference type="InterPro" id="IPR027417">
    <property type="entry name" value="P-loop_NTPase"/>
</dbReference>
<dbReference type="GO" id="GO:0016787">
    <property type="term" value="F:hydrolase activity"/>
    <property type="evidence" value="ECO:0007669"/>
    <property type="project" value="UniProtKB-KW"/>
</dbReference>
<evidence type="ECO:0000259" key="2">
    <source>
        <dbReference type="Pfam" id="PF05970"/>
    </source>
</evidence>
<dbReference type="Proteomes" id="UP001630127">
    <property type="component" value="Unassembled WGS sequence"/>
</dbReference>
<keyword evidence="4" id="KW-1185">Reference proteome</keyword>
<dbReference type="GO" id="GO:0043139">
    <property type="term" value="F:5'-3' DNA helicase activity"/>
    <property type="evidence" value="ECO:0007669"/>
    <property type="project" value="UniProtKB-EC"/>
</dbReference>
<evidence type="ECO:0000313" key="3">
    <source>
        <dbReference type="EMBL" id="KAL3532808.1"/>
    </source>
</evidence>
<dbReference type="InterPro" id="IPR010285">
    <property type="entry name" value="DNA_helicase_pif1-like_DEAD"/>
</dbReference>
<dbReference type="EC" id="5.6.2.3" evidence="1"/>
<proteinExistence type="inferred from homology"/>
<comment type="catalytic activity">
    <reaction evidence="1">
        <text>ATP + H2O = ADP + phosphate + H(+)</text>
        <dbReference type="Rhea" id="RHEA:13065"/>
        <dbReference type="ChEBI" id="CHEBI:15377"/>
        <dbReference type="ChEBI" id="CHEBI:15378"/>
        <dbReference type="ChEBI" id="CHEBI:30616"/>
        <dbReference type="ChEBI" id="CHEBI:43474"/>
        <dbReference type="ChEBI" id="CHEBI:456216"/>
        <dbReference type="EC" id="5.6.2.3"/>
    </reaction>
</comment>
<dbReference type="GO" id="GO:0005524">
    <property type="term" value="F:ATP binding"/>
    <property type="evidence" value="ECO:0007669"/>
    <property type="project" value="UniProtKB-KW"/>
</dbReference>
<sequence>MANVRSKGFVALATATSGIAASILLGGRTAHSRFKIPINILEGATCRVSKQSALATLIKECKLIIWDEAPMAKRTAIEALNDLLQDLMNSKEIFGGKVIVFGGDFRQTLLVILQGNKSEMINACLINSPLWPLFEKLQLTDNMRARLDPSFTKFLL</sequence>
<feature type="domain" description="DNA helicase Pif1-like DEAD-box helicase" evidence="2">
    <location>
        <begin position="2"/>
        <end position="146"/>
    </location>
</feature>
<dbReference type="AlphaFoldDB" id="A0ABD3ANP1"/>
<keyword evidence="1" id="KW-0547">Nucleotide-binding</keyword>
<accession>A0ABD3ANP1</accession>
<dbReference type="PANTHER" id="PTHR10492:SF92">
    <property type="entry name" value="ATP-DEPENDENT DNA HELICASE"/>
    <property type="match status" value="1"/>
</dbReference>
<organism evidence="3 4">
    <name type="scientific">Cinchona calisaya</name>
    <dbReference type="NCBI Taxonomy" id="153742"/>
    <lineage>
        <taxon>Eukaryota</taxon>
        <taxon>Viridiplantae</taxon>
        <taxon>Streptophyta</taxon>
        <taxon>Embryophyta</taxon>
        <taxon>Tracheophyta</taxon>
        <taxon>Spermatophyta</taxon>
        <taxon>Magnoliopsida</taxon>
        <taxon>eudicotyledons</taxon>
        <taxon>Gunneridae</taxon>
        <taxon>Pentapetalae</taxon>
        <taxon>asterids</taxon>
        <taxon>lamiids</taxon>
        <taxon>Gentianales</taxon>
        <taxon>Rubiaceae</taxon>
        <taxon>Cinchonoideae</taxon>
        <taxon>Cinchoneae</taxon>
        <taxon>Cinchona</taxon>
    </lineage>
</organism>